<keyword evidence="3" id="KW-1185">Reference proteome</keyword>
<reference evidence="3" key="1">
    <citation type="submission" date="2019-04" db="EMBL/GenBank/DDBJ databases">
        <title>Friends and foes A comparative genomics studyof 23 Aspergillus species from section Flavi.</title>
        <authorList>
            <consortium name="DOE Joint Genome Institute"/>
            <person name="Kjaerbolling I."/>
            <person name="Vesth T."/>
            <person name="Frisvad J.C."/>
            <person name="Nybo J.L."/>
            <person name="Theobald S."/>
            <person name="Kildgaard S."/>
            <person name="Isbrandt T."/>
            <person name="Kuo A."/>
            <person name="Sato A."/>
            <person name="Lyhne E.K."/>
            <person name="Kogle M.E."/>
            <person name="Wiebenga A."/>
            <person name="Kun R.S."/>
            <person name="Lubbers R.J."/>
            <person name="Makela M.R."/>
            <person name="Barry K."/>
            <person name="Chovatia M."/>
            <person name="Clum A."/>
            <person name="Daum C."/>
            <person name="Haridas S."/>
            <person name="He G."/>
            <person name="LaButti K."/>
            <person name="Lipzen A."/>
            <person name="Mondo S."/>
            <person name="Riley R."/>
            <person name="Salamov A."/>
            <person name="Simmons B.A."/>
            <person name="Magnuson J.K."/>
            <person name="Henrissat B."/>
            <person name="Mortensen U.H."/>
            <person name="Larsen T.O."/>
            <person name="Devries R.P."/>
            <person name="Grigoriev I.V."/>
            <person name="Machida M."/>
            <person name="Baker S.E."/>
            <person name="Andersen M.R."/>
        </authorList>
    </citation>
    <scope>NUCLEOTIDE SEQUENCE [LARGE SCALE GENOMIC DNA]</scope>
    <source>
        <strain evidence="3">CBS 130015</strain>
    </source>
</reference>
<keyword evidence="1" id="KW-0732">Signal</keyword>
<evidence type="ECO:0008006" key="4">
    <source>
        <dbReference type="Google" id="ProtNLM"/>
    </source>
</evidence>
<dbReference type="AlphaFoldDB" id="A0A5N6VVB7"/>
<feature type="signal peptide" evidence="1">
    <location>
        <begin position="1"/>
        <end position="18"/>
    </location>
</feature>
<feature type="chain" id="PRO_5024955870" description="Extracellular membrane protein CFEM domain-containing protein" evidence="1">
    <location>
        <begin position="19"/>
        <end position="84"/>
    </location>
</feature>
<sequence>MKTVALILGLLNVAIVSAVPTSINNLVSRGDSGCTAFSDPDCGVDGTFCQCKDGNFYQFNQDAMSCQPPWAIIGPKSSLPGWRC</sequence>
<gene>
    <name evidence="2" type="ORF">BDV41DRAFT_538819</name>
</gene>
<evidence type="ECO:0000313" key="2">
    <source>
        <dbReference type="EMBL" id="KAE8312577.1"/>
    </source>
</evidence>
<evidence type="ECO:0000313" key="3">
    <source>
        <dbReference type="Proteomes" id="UP000325433"/>
    </source>
</evidence>
<name>A0A5N6VVB7_9EURO</name>
<accession>A0A5N6VVB7</accession>
<proteinExistence type="predicted"/>
<evidence type="ECO:0000256" key="1">
    <source>
        <dbReference type="SAM" id="SignalP"/>
    </source>
</evidence>
<protein>
    <recommendedName>
        <fullName evidence="4">Extracellular membrane protein CFEM domain-containing protein</fullName>
    </recommendedName>
</protein>
<dbReference type="Proteomes" id="UP000325433">
    <property type="component" value="Unassembled WGS sequence"/>
</dbReference>
<dbReference type="EMBL" id="ML738332">
    <property type="protein sequence ID" value="KAE8312577.1"/>
    <property type="molecule type" value="Genomic_DNA"/>
</dbReference>
<organism evidence="2 3">
    <name type="scientific">Aspergillus transmontanensis</name>
    <dbReference type="NCBI Taxonomy" id="1034304"/>
    <lineage>
        <taxon>Eukaryota</taxon>
        <taxon>Fungi</taxon>
        <taxon>Dikarya</taxon>
        <taxon>Ascomycota</taxon>
        <taxon>Pezizomycotina</taxon>
        <taxon>Eurotiomycetes</taxon>
        <taxon>Eurotiomycetidae</taxon>
        <taxon>Eurotiales</taxon>
        <taxon>Aspergillaceae</taxon>
        <taxon>Aspergillus</taxon>
        <taxon>Aspergillus subgen. Circumdati</taxon>
    </lineage>
</organism>